<evidence type="ECO:0000256" key="3">
    <source>
        <dbReference type="ARBA" id="ARBA00023274"/>
    </source>
</evidence>
<dbReference type="InterPro" id="IPR005813">
    <property type="entry name" value="Ribosomal_bL20"/>
</dbReference>
<dbReference type="NCBIfam" id="TIGR01032">
    <property type="entry name" value="rplT_bact"/>
    <property type="match status" value="1"/>
</dbReference>
<dbReference type="Pfam" id="PF00453">
    <property type="entry name" value="Ribosomal_L20"/>
    <property type="match status" value="1"/>
</dbReference>
<comment type="similarity">
    <text evidence="1 4">Belongs to the bacterial ribosomal protein bL20 family.</text>
</comment>
<reference evidence="5" key="2">
    <citation type="submission" date="2021-03" db="EMBL/GenBank/DDBJ databases">
        <title>Alternative transmission patterns in independently acquired nutritional co-symbionts of Dictyopharidae planthoppers.</title>
        <authorList>
            <person name="Michalik A."/>
            <person name="Lukasik P."/>
        </authorList>
    </citation>
    <scope>NUCLEOTIDE SEQUENCE</scope>
    <source>
        <strain evidence="5">RANSCY</strain>
    </source>
</reference>
<dbReference type="InterPro" id="IPR035566">
    <property type="entry name" value="Ribosomal_protein_bL20_C"/>
</dbReference>
<dbReference type="PANTHER" id="PTHR10986">
    <property type="entry name" value="39S RIBOSOMAL PROTEIN L20"/>
    <property type="match status" value="1"/>
</dbReference>
<dbReference type="PRINTS" id="PR00062">
    <property type="entry name" value="RIBOSOMALL20"/>
</dbReference>
<keyword evidence="2 4" id="KW-0689">Ribosomal protein</keyword>
<dbReference type="GO" id="GO:0005840">
    <property type="term" value="C:ribosome"/>
    <property type="evidence" value="ECO:0007669"/>
    <property type="project" value="UniProtKB-KW"/>
</dbReference>
<keyword evidence="4" id="KW-0699">rRNA-binding</keyword>
<reference evidence="5" key="1">
    <citation type="submission" date="2021-02" db="EMBL/GenBank/DDBJ databases">
        <authorList>
            <person name="Franco D."/>
        </authorList>
    </citation>
    <scope>NUCLEOTIDE SEQUENCE</scope>
    <source>
        <strain evidence="5">RANSCY</strain>
    </source>
</reference>
<evidence type="ECO:0000256" key="2">
    <source>
        <dbReference type="ARBA" id="ARBA00022980"/>
    </source>
</evidence>
<dbReference type="EMBL" id="CP071412">
    <property type="protein sequence ID" value="QSW37916.1"/>
    <property type="molecule type" value="Genomic_DNA"/>
</dbReference>
<dbReference type="Gene3D" id="1.10.1900.20">
    <property type="entry name" value="Ribosomal protein L20"/>
    <property type="match status" value="1"/>
</dbReference>
<gene>
    <name evidence="5" type="primary">rplT</name>
    <name evidence="5" type="ORF">JSR06_00420</name>
</gene>
<keyword evidence="3 4" id="KW-0687">Ribonucleoprotein</keyword>
<organism evidence="5 6">
    <name type="scientific">Candidatus Vidania fulgoroideorum</name>
    <dbReference type="NCBI Taxonomy" id="881286"/>
    <lineage>
        <taxon>Bacteria</taxon>
        <taxon>Pseudomonadati</taxon>
        <taxon>Pseudomonadota</taxon>
        <taxon>Betaproteobacteria</taxon>
        <taxon>Candidatus Vidania</taxon>
    </lineage>
</organism>
<evidence type="ECO:0000256" key="4">
    <source>
        <dbReference type="RuleBase" id="RU000560"/>
    </source>
</evidence>
<evidence type="ECO:0000313" key="5">
    <source>
        <dbReference type="EMBL" id="QSW37916.1"/>
    </source>
</evidence>
<evidence type="ECO:0000313" key="6">
    <source>
        <dbReference type="Proteomes" id="UP000663347"/>
    </source>
</evidence>
<keyword evidence="4" id="KW-0694">RNA-binding</keyword>
<dbReference type="GO" id="GO:0019843">
    <property type="term" value="F:rRNA binding"/>
    <property type="evidence" value="ECO:0007669"/>
    <property type="project" value="UniProtKB-KW"/>
</dbReference>
<sequence length="119" mass="14134">MPRVKKSSASKKHKKLIRKTKGFIGRRKNVYRIAKQAYIKSLIYARRDRKRNQARYRRENIVKISSFIKEKGINTSYSRLINSLLKRNIIIDRKILGILTNKNYSSILEDIIRTEKLGR</sequence>
<dbReference type="SUPFAM" id="SSF74731">
    <property type="entry name" value="Ribosomal protein L20"/>
    <property type="match status" value="1"/>
</dbReference>
<evidence type="ECO:0000256" key="1">
    <source>
        <dbReference type="ARBA" id="ARBA00007698"/>
    </source>
</evidence>
<dbReference type="AlphaFoldDB" id="A0A974X7C4"/>
<comment type="function">
    <text evidence="4">Binds directly to 23S ribosomal RNA and is necessary for the in vitro assembly process of the 50S ribosomal subunit. It is not involved in the protein synthesizing functions of that subunit.</text>
</comment>
<proteinExistence type="inferred from homology"/>
<accession>A0A974X7C4</accession>
<dbReference type="Gene3D" id="6.10.160.10">
    <property type="match status" value="1"/>
</dbReference>
<dbReference type="GO" id="GO:0006412">
    <property type="term" value="P:translation"/>
    <property type="evidence" value="ECO:0007669"/>
    <property type="project" value="InterPro"/>
</dbReference>
<protein>
    <recommendedName>
        <fullName evidence="4">50S ribosomal protein L20</fullName>
    </recommendedName>
</protein>
<name>A0A974X7C4_9PROT</name>
<dbReference type="GO" id="GO:1990904">
    <property type="term" value="C:ribonucleoprotein complex"/>
    <property type="evidence" value="ECO:0007669"/>
    <property type="project" value="UniProtKB-KW"/>
</dbReference>
<dbReference type="Proteomes" id="UP000663347">
    <property type="component" value="Chromosome"/>
</dbReference>
<dbReference type="GO" id="GO:0003735">
    <property type="term" value="F:structural constituent of ribosome"/>
    <property type="evidence" value="ECO:0007669"/>
    <property type="project" value="InterPro"/>
</dbReference>